<dbReference type="InterPro" id="IPR029751">
    <property type="entry name" value="Ribosomal_L25_dom"/>
</dbReference>
<feature type="domain" description="Large ribosomal subunit protein bL25 L25" evidence="5">
    <location>
        <begin position="6"/>
        <end position="95"/>
    </location>
</feature>
<sequence length="188" mass="20268">MANFVLNAQARAEDKQGKGASRRLRREALIPAIIYGGHAEPESITLELREVVKAIEDQAFFSSIININVNGNTEEVVIKALQRHPAKNTPMHADFQQTSKGVKAGGVVDVQLTDIEVSVLPRNLPAAIDVDLKDVDVNGVVRLADVKLPEGVNLTTDNLEQAVVTIAYVKEAATDDAAEESSDNASEE</sequence>
<proteinExistence type="inferred from homology"/>
<comment type="caution">
    <text evidence="6">The sequence shown here is derived from an EMBL/GenBank/DDBJ whole genome shotgun (WGS) entry which is preliminary data.</text>
</comment>
<dbReference type="GO" id="GO:0006412">
    <property type="term" value="P:translation"/>
    <property type="evidence" value="ECO:0007669"/>
    <property type="project" value="InterPro"/>
</dbReference>
<evidence type="ECO:0000313" key="6">
    <source>
        <dbReference type="EMBL" id="KAF7275930.1"/>
    </source>
</evidence>
<dbReference type="Proteomes" id="UP000625711">
    <property type="component" value="Unassembled WGS sequence"/>
</dbReference>
<keyword evidence="1" id="KW-0699">rRNA-binding</keyword>
<dbReference type="AlphaFoldDB" id="A0A834I7J3"/>
<keyword evidence="7" id="KW-1185">Reference proteome</keyword>
<evidence type="ECO:0000256" key="4">
    <source>
        <dbReference type="ARBA" id="ARBA00023274"/>
    </source>
</evidence>
<keyword evidence="2" id="KW-0694">RNA-binding</keyword>
<evidence type="ECO:0000256" key="2">
    <source>
        <dbReference type="ARBA" id="ARBA00022884"/>
    </source>
</evidence>
<dbReference type="OrthoDB" id="8111404at2759"/>
<protein>
    <recommendedName>
        <fullName evidence="5">Large ribosomal subunit protein bL25 L25 domain-containing protein</fullName>
    </recommendedName>
</protein>
<dbReference type="InterPro" id="IPR011035">
    <property type="entry name" value="Ribosomal_bL25/Gln-tRNA_synth"/>
</dbReference>
<accession>A0A834I7J3</accession>
<evidence type="ECO:0000259" key="5">
    <source>
        <dbReference type="Pfam" id="PF01386"/>
    </source>
</evidence>
<dbReference type="HAMAP" id="MF_01334">
    <property type="entry name" value="Ribosomal_bL25_CTC"/>
    <property type="match status" value="1"/>
</dbReference>
<dbReference type="NCBIfam" id="TIGR00731">
    <property type="entry name" value="bL25_bact_ctc"/>
    <property type="match status" value="1"/>
</dbReference>
<dbReference type="Gene3D" id="2.40.240.10">
    <property type="entry name" value="Ribosomal Protein L25, Chain P"/>
    <property type="match status" value="1"/>
</dbReference>
<dbReference type="HAMAP" id="MF_01336">
    <property type="entry name" value="Ribosomal_bL25"/>
    <property type="match status" value="1"/>
</dbReference>
<dbReference type="SUPFAM" id="SSF50715">
    <property type="entry name" value="Ribosomal protein L25-like"/>
    <property type="match status" value="1"/>
</dbReference>
<dbReference type="InterPro" id="IPR020930">
    <property type="entry name" value="Ribosomal_uL5_bac-type"/>
</dbReference>
<dbReference type="CDD" id="cd00495">
    <property type="entry name" value="Ribosomal_L25_TL5_CTC"/>
    <property type="match status" value="1"/>
</dbReference>
<evidence type="ECO:0000313" key="7">
    <source>
        <dbReference type="Proteomes" id="UP000625711"/>
    </source>
</evidence>
<keyword evidence="3" id="KW-0689">Ribosomal protein</keyword>
<dbReference type="EMBL" id="JAACXV010008751">
    <property type="protein sequence ID" value="KAF7275930.1"/>
    <property type="molecule type" value="Genomic_DNA"/>
</dbReference>
<dbReference type="PANTHER" id="PTHR33284:SF1">
    <property type="entry name" value="RIBOSOMAL PROTEIN L25_GLN-TRNA SYNTHETASE, ANTI-CODON-BINDING DOMAIN-CONTAINING PROTEIN"/>
    <property type="match status" value="1"/>
</dbReference>
<dbReference type="Pfam" id="PF01386">
    <property type="entry name" value="Ribosomal_L25p"/>
    <property type="match status" value="1"/>
</dbReference>
<dbReference type="PANTHER" id="PTHR33284">
    <property type="entry name" value="RIBOSOMAL PROTEIN L25/GLN-TRNA SYNTHETASE, ANTI-CODON-BINDING DOMAIN-CONTAINING PROTEIN"/>
    <property type="match status" value="1"/>
</dbReference>
<dbReference type="GO" id="GO:0022625">
    <property type="term" value="C:cytosolic large ribosomal subunit"/>
    <property type="evidence" value="ECO:0007669"/>
    <property type="project" value="TreeGrafter"/>
</dbReference>
<dbReference type="GO" id="GO:0003735">
    <property type="term" value="F:structural constituent of ribosome"/>
    <property type="evidence" value="ECO:0007669"/>
    <property type="project" value="InterPro"/>
</dbReference>
<dbReference type="InterPro" id="IPR020056">
    <property type="entry name" value="Rbsml_bL25/Gln-tRNA_synth_N"/>
</dbReference>
<keyword evidence="4" id="KW-0687">Ribonucleoprotein</keyword>
<dbReference type="InterPro" id="IPR037121">
    <property type="entry name" value="Ribosomal_bL25_C"/>
</dbReference>
<reference evidence="6" key="1">
    <citation type="submission" date="2020-08" db="EMBL/GenBank/DDBJ databases">
        <title>Genome sequencing and assembly of the red palm weevil Rhynchophorus ferrugineus.</title>
        <authorList>
            <person name="Dias G.B."/>
            <person name="Bergman C.M."/>
            <person name="Manee M."/>
        </authorList>
    </citation>
    <scope>NUCLEOTIDE SEQUENCE</scope>
    <source>
        <strain evidence="6">AA-2017</strain>
        <tissue evidence="6">Whole larva</tissue>
    </source>
</reference>
<evidence type="ECO:0000256" key="1">
    <source>
        <dbReference type="ARBA" id="ARBA00022730"/>
    </source>
</evidence>
<name>A0A834I7J3_RHYFE</name>
<organism evidence="6 7">
    <name type="scientific">Rhynchophorus ferrugineus</name>
    <name type="common">Red palm weevil</name>
    <name type="synonym">Curculio ferrugineus</name>
    <dbReference type="NCBI Taxonomy" id="354439"/>
    <lineage>
        <taxon>Eukaryota</taxon>
        <taxon>Metazoa</taxon>
        <taxon>Ecdysozoa</taxon>
        <taxon>Arthropoda</taxon>
        <taxon>Hexapoda</taxon>
        <taxon>Insecta</taxon>
        <taxon>Pterygota</taxon>
        <taxon>Neoptera</taxon>
        <taxon>Endopterygota</taxon>
        <taxon>Coleoptera</taxon>
        <taxon>Polyphaga</taxon>
        <taxon>Cucujiformia</taxon>
        <taxon>Curculionidae</taxon>
        <taxon>Dryophthorinae</taxon>
        <taxon>Rhynchophorus</taxon>
    </lineage>
</organism>
<dbReference type="Gene3D" id="2.170.120.20">
    <property type="entry name" value="Ribosomal protein L25, beta domain"/>
    <property type="match status" value="1"/>
</dbReference>
<evidence type="ECO:0000256" key="3">
    <source>
        <dbReference type="ARBA" id="ARBA00022980"/>
    </source>
</evidence>
<dbReference type="GO" id="GO:0008097">
    <property type="term" value="F:5S rRNA binding"/>
    <property type="evidence" value="ECO:0007669"/>
    <property type="project" value="InterPro"/>
</dbReference>
<dbReference type="InterPro" id="IPR020055">
    <property type="entry name" value="Ribosomal_bL25_short"/>
</dbReference>
<gene>
    <name evidence="6" type="ORF">GWI33_011093</name>
</gene>
<dbReference type="NCBIfam" id="NF004612">
    <property type="entry name" value="PRK05943.1"/>
    <property type="match status" value="1"/>
</dbReference>
<dbReference type="InterPro" id="IPR001021">
    <property type="entry name" value="Ribosomal_bL25_long"/>
</dbReference>